<dbReference type="InterPro" id="IPR001180">
    <property type="entry name" value="CNH_dom"/>
</dbReference>
<dbReference type="EMBL" id="JABAYA010000012">
    <property type="protein sequence ID" value="KAF7730944.1"/>
    <property type="molecule type" value="Genomic_DNA"/>
</dbReference>
<evidence type="ECO:0000256" key="2">
    <source>
        <dbReference type="ARBA" id="ARBA00022658"/>
    </source>
</evidence>
<dbReference type="CDD" id="cd00160">
    <property type="entry name" value="RhoGEF"/>
    <property type="match status" value="1"/>
</dbReference>
<dbReference type="SUPFAM" id="SSF50729">
    <property type="entry name" value="PH domain-like"/>
    <property type="match status" value="1"/>
</dbReference>
<dbReference type="Gene3D" id="2.30.29.30">
    <property type="entry name" value="Pleckstrin-homology domain (PH domain)/Phosphotyrosine-binding domain (PTB)"/>
    <property type="match status" value="1"/>
</dbReference>
<dbReference type="GO" id="GO:0005085">
    <property type="term" value="F:guanyl-nucleotide exchange factor activity"/>
    <property type="evidence" value="ECO:0007669"/>
    <property type="project" value="UniProtKB-KW"/>
</dbReference>
<dbReference type="OrthoDB" id="2272012at2759"/>
<feature type="domain" description="DH" evidence="4">
    <location>
        <begin position="598"/>
        <end position="789"/>
    </location>
</feature>
<accession>A0A8H7ETF4</accession>
<organism evidence="6 7">
    <name type="scientific">Apophysomyces ossiformis</name>
    <dbReference type="NCBI Taxonomy" id="679940"/>
    <lineage>
        <taxon>Eukaryota</taxon>
        <taxon>Fungi</taxon>
        <taxon>Fungi incertae sedis</taxon>
        <taxon>Mucoromycota</taxon>
        <taxon>Mucoromycotina</taxon>
        <taxon>Mucoromycetes</taxon>
        <taxon>Mucorales</taxon>
        <taxon>Mucorineae</taxon>
        <taxon>Mucoraceae</taxon>
        <taxon>Apophysomyces</taxon>
    </lineage>
</organism>
<name>A0A8H7ETF4_9FUNG</name>
<evidence type="ECO:0000256" key="1">
    <source>
        <dbReference type="ARBA" id="ARBA00022553"/>
    </source>
</evidence>
<feature type="region of interest" description="Disordered" evidence="3">
    <location>
        <begin position="1"/>
        <end position="87"/>
    </location>
</feature>
<dbReference type="Proteomes" id="UP000605846">
    <property type="component" value="Unassembled WGS sequence"/>
</dbReference>
<evidence type="ECO:0000313" key="7">
    <source>
        <dbReference type="Proteomes" id="UP000605846"/>
    </source>
</evidence>
<dbReference type="InterPro" id="IPR001849">
    <property type="entry name" value="PH_domain"/>
</dbReference>
<dbReference type="PANTHER" id="PTHR46572">
    <property type="entry name" value="RHO1 GDP-GTP EXCHANGE PROTEIN 1-RELATED"/>
    <property type="match status" value="1"/>
</dbReference>
<gene>
    <name evidence="6" type="primary">ROM2_3</name>
    <name evidence="6" type="ORF">EC973_000990</name>
</gene>
<dbReference type="SMART" id="SM00233">
    <property type="entry name" value="PH"/>
    <property type="match status" value="1"/>
</dbReference>
<reference evidence="6" key="1">
    <citation type="submission" date="2020-01" db="EMBL/GenBank/DDBJ databases">
        <title>Genome Sequencing of Three Apophysomyces-Like Fungal Strains Confirms a Novel Fungal Genus in the Mucoromycota with divergent Burkholderia-like Endosymbiotic Bacteria.</title>
        <authorList>
            <person name="Stajich J.E."/>
            <person name="Macias A.M."/>
            <person name="Carter-House D."/>
            <person name="Lovett B."/>
            <person name="Kasson L.R."/>
            <person name="Berry K."/>
            <person name="Grigoriev I."/>
            <person name="Chang Y."/>
            <person name="Spatafora J."/>
            <person name="Kasson M.T."/>
        </authorList>
    </citation>
    <scope>NUCLEOTIDE SEQUENCE</scope>
    <source>
        <strain evidence="6">NRRL A-21654</strain>
    </source>
</reference>
<evidence type="ECO:0000313" key="6">
    <source>
        <dbReference type="EMBL" id="KAF7730944.1"/>
    </source>
</evidence>
<feature type="compositionally biased region" description="Polar residues" evidence="3">
    <location>
        <begin position="300"/>
        <end position="309"/>
    </location>
</feature>
<dbReference type="InterPro" id="IPR041675">
    <property type="entry name" value="PH_5"/>
</dbReference>
<keyword evidence="2" id="KW-0344">Guanine-nucleotide releasing factor</keyword>
<dbReference type="SMART" id="SM00325">
    <property type="entry name" value="RhoGEF"/>
    <property type="match status" value="1"/>
</dbReference>
<feature type="compositionally biased region" description="Low complexity" evidence="3">
    <location>
        <begin position="238"/>
        <end position="248"/>
    </location>
</feature>
<feature type="region of interest" description="Disordered" evidence="3">
    <location>
        <begin position="150"/>
        <end position="340"/>
    </location>
</feature>
<keyword evidence="1" id="KW-0597">Phosphoprotein</keyword>
<dbReference type="Pfam" id="PF00621">
    <property type="entry name" value="RhoGEF"/>
    <property type="match status" value="1"/>
</dbReference>
<feature type="compositionally biased region" description="Low complexity" evidence="3">
    <location>
        <begin position="70"/>
        <end position="79"/>
    </location>
</feature>
<comment type="caution">
    <text evidence="6">The sequence shown here is derived from an EMBL/GenBank/DDBJ whole genome shotgun (WGS) entry which is preliminary data.</text>
</comment>
<evidence type="ECO:0000259" key="5">
    <source>
        <dbReference type="PROSITE" id="PS50219"/>
    </source>
</evidence>
<dbReference type="PROSITE" id="PS50219">
    <property type="entry name" value="CNH"/>
    <property type="match status" value="1"/>
</dbReference>
<dbReference type="InterPro" id="IPR035899">
    <property type="entry name" value="DBL_dom_sf"/>
</dbReference>
<feature type="compositionally biased region" description="Acidic residues" evidence="3">
    <location>
        <begin position="394"/>
        <end position="405"/>
    </location>
</feature>
<dbReference type="SUPFAM" id="SSF48065">
    <property type="entry name" value="DBL homology domain (DH-domain)"/>
    <property type="match status" value="1"/>
</dbReference>
<dbReference type="InterPro" id="IPR052233">
    <property type="entry name" value="Rho-type_GEFs"/>
</dbReference>
<feature type="compositionally biased region" description="Low complexity" evidence="3">
    <location>
        <begin position="274"/>
        <end position="292"/>
    </location>
</feature>
<proteinExistence type="predicted"/>
<dbReference type="PANTHER" id="PTHR46572:SF1">
    <property type="entry name" value="RHO1 GUANINE NUCLEOTIDE EXCHANGE FACTOR TUS1"/>
    <property type="match status" value="1"/>
</dbReference>
<feature type="region of interest" description="Disordered" evidence="3">
    <location>
        <begin position="352"/>
        <end position="408"/>
    </location>
</feature>
<dbReference type="Pfam" id="PF15405">
    <property type="entry name" value="PH_5"/>
    <property type="match status" value="1"/>
</dbReference>
<dbReference type="SMART" id="SM00036">
    <property type="entry name" value="CNH"/>
    <property type="match status" value="1"/>
</dbReference>
<dbReference type="Gene3D" id="1.20.900.10">
    <property type="entry name" value="Dbl homology (DH) domain"/>
    <property type="match status" value="1"/>
</dbReference>
<dbReference type="InterPro" id="IPR000219">
    <property type="entry name" value="DH_dom"/>
</dbReference>
<feature type="domain" description="CNH" evidence="5">
    <location>
        <begin position="982"/>
        <end position="1290"/>
    </location>
</feature>
<feature type="compositionally biased region" description="Basic and acidic residues" evidence="3">
    <location>
        <begin position="384"/>
        <end position="393"/>
    </location>
</feature>
<feature type="compositionally biased region" description="Polar residues" evidence="3">
    <location>
        <begin position="194"/>
        <end position="204"/>
    </location>
</feature>
<sequence>MSGQHRAPYGASVPPDNINGLVNDVNSYLDELSNNEPNTIPPRQQSLQNRNSPYLREAEYTQPQNNTSNAYYGYYGASPGYPPRQESRYDETIDVNRNSEYYMQSVSHDVPTHQRNASYGSEAGYPPYSYEGGYSSYGYPPPSYHYAPPTPMPSRSSYGAPYPQSTVVDPVLQRPAPPLPPSSSAYRMPMPVNYNGQTQTSPVLSTVYPPPDYQIHRTPPGSPGSRQSLPPNDGYSYQQQHQQPQQTPAYPPPGYSRPTSQDYMSAHRPTKLYDAPSVVSTPSSADPSSASSLRTHRRTPSSLKHTVPTTIERPKYHQIQTEGGEKEEIPFIPVSPDTSDDEELTFVEEVKEPMNVLPSTGNYVPSSLPPPLPPVHSHGTGNQEQDKKNKTEERDDDDNDEENDKEDYSLMSVMSKQFIRRIKAVEHVRDLFCANEYPEAFTGQEAVTALKVILRDRIPEEHCIKIAMALMHSTPALFSPVHYSQKSLITGRVYNSPDELYTFDEEASDEDVPVGVLTNLTKCYTFACEPDKGGCYAPQCPNKPEIFEKEFKSEVSLSRQASIKSTVSTEAMTSYPHMAWAQRVPRELLESVSKRERDRQEAINEMIYSEEVYRDDLDTLHEVFVMPLKELNIIERERRDEFFQKVFSNYAELRVISAALFKDLLELQHRYDKRCIPMIGDVLVQHFRYFEQPFTAYSPGVSLAEYIVGKERRRNPEFQRFISENERNNERMRRLAFRHFLLNPVTRMQRYPLLLEAIIKKTDEDNPDHAYLVRCRDVIKGIAARADLQADVFKKRVEILKIDDSLIPKQGELHDLQLTDESRKLYHQGGLKRRNNNIDVTEKSDIYAFVFDHVLVMTKPRKTSAGDEYRIWKRPIPLQMLFVQGSGEYMGGSRSQMMNSSTGSMLQGSGNTVSLTLCHLGQRSATYPFYCTPEERQQWIKAIEDAKSALKKRQGENDVFELCSLDDNTFRYIGPGGAGGGQSKVNCSVPFVTADGKSKVAIGTDIGVYVKTVGENTARRVLSCENVTQLAVMEKHHILLVLTDKSLKAYAVDMISSANNIRTDRLAQEIAQHVSFFQVGYCNSKDLLVYKKKKNTSSIFTALEPICDLRDPKNEKLLTQRTGFLGQRSSPSWFKKYKDFYVGADASNIHFLSKKLNIVCERGFEIIDPENLSVGRDIPDSEDPQFNFVQRHTDLKPLAMYRIHEKFLLCYNKFAFYVNNRNGSLVQQGSGRSPLLCEWEGNPDHIVYQHPYVVAIDPSFIEVRHVDTGELVQIVPGDNIRLTYYNGGGESPVIHGCMTHSQRPDFQHVFHLSLNPPRNSNSTGSRK</sequence>
<feature type="compositionally biased region" description="Polar residues" evidence="3">
    <location>
        <begin position="32"/>
        <end position="52"/>
    </location>
</feature>
<evidence type="ECO:0000259" key="4">
    <source>
        <dbReference type="PROSITE" id="PS50010"/>
    </source>
</evidence>
<feature type="compositionally biased region" description="Polar residues" evidence="3">
    <location>
        <begin position="153"/>
        <end position="167"/>
    </location>
</feature>
<protein>
    <submittedName>
        <fullName evidence="6">RHO1 GDP-GTP exchange protein 2</fullName>
    </submittedName>
</protein>
<dbReference type="InterPro" id="IPR011993">
    <property type="entry name" value="PH-like_dom_sf"/>
</dbReference>
<keyword evidence="7" id="KW-1185">Reference proteome</keyword>
<dbReference type="PROSITE" id="PS50010">
    <property type="entry name" value="DH_2"/>
    <property type="match status" value="1"/>
</dbReference>
<evidence type="ECO:0000256" key="3">
    <source>
        <dbReference type="SAM" id="MobiDB-lite"/>
    </source>
</evidence>
<dbReference type="Pfam" id="PF00780">
    <property type="entry name" value="CNH"/>
    <property type="match status" value="1"/>
</dbReference>